<dbReference type="InterPro" id="IPR011989">
    <property type="entry name" value="ARM-like"/>
</dbReference>
<dbReference type="GO" id="GO:0016180">
    <property type="term" value="P:snRNA processing"/>
    <property type="evidence" value="ECO:0007669"/>
    <property type="project" value="TreeGrafter"/>
</dbReference>
<dbReference type="Proteomes" id="UP001497525">
    <property type="component" value="Unassembled WGS sequence"/>
</dbReference>
<dbReference type="PANTHER" id="PTHR20938">
    <property type="entry name" value="INTEGRATOR COMPLEX SUBUNIT 4"/>
    <property type="match status" value="1"/>
</dbReference>
<proteinExistence type="predicted"/>
<dbReference type="AlphaFoldDB" id="A0AAV2SZ08"/>
<reference evidence="1" key="1">
    <citation type="submission" date="2024-06" db="EMBL/GenBank/DDBJ databases">
        <authorList>
            <person name="Liu X."/>
            <person name="Lenzi L."/>
            <person name="Haldenby T S."/>
            <person name="Uol C."/>
        </authorList>
    </citation>
    <scope>NUCLEOTIDE SEQUENCE</scope>
</reference>
<gene>
    <name evidence="1" type="ORF">CDAUBV1_LOCUS2307</name>
</gene>
<sequence>MYRSKELVSLVSSTSEDGETLDFTERLLRGLHTVHKRPEIGLMPEDSTLIISAFSSLSAHVRSKCVDVLATHGTPKLWLRAGSAGDLILWHADDGDARVRNRAFHCLLDWLSPKETDRRALGIEDAKESNSRSTVESLCSLAVVRERFEWIHSNLDAVYIAACRGSLDHEEMVRCSALYLLARMSVTWPQHELSDPPPCLNSDVRTNRPQMKRANDTVSQNVHLVDDAFSRVCLRLQDPSRRVRHLAAGLLSDLSEFVSSENLVQTLEKFVMTDRQVRRSLLGRSSAVTTFGSQKSRTADTTNSRYSDSASTAGLLNLLSSGASGAIICGLEDDFFEVRCATLATVTHAASLSAQFALNCQDLLVDMLTDDIQDVRFAAIRALGAVGDQVPLQSEQVAIITSALAEGSGRIRRRLHHLLSRCRLASAPCLVSLLDGLLRNLRRYPQDRDSLWRCAASVGRRHPVFVETCLSSLLRTHSWLSGPEPNWEDPAYLTVLLLVLNAEPGAPGMQAKFPRHLKTTKAYLRELVPALLPSVKVSPLDSMDSVIPSKRRRIDYAAAPQLGGLSPIESLGAFLMDVVRRVVKILIEMVQKVRLALKSEGEADHVAHLGAEIQQRLALLSRLIFSDLCDTTQRLDRLGQIDGLIQWVGQLATIGWCLVSITTGSVRCPGAVLGGLDQICQPSGLKLLTKALHTSLKVERLFVGKTDIEQRFTEKLSLLLLGLVRRPVENNAIDERLVGSLHLIVSLLVSLLSPKIARELDIVTSDSENPELPSFDYSVCLKLLDKLDVAECLDELFAAARRLAPVYVALIQPPTLKNSNLSVSTTDGLVTSKLSSRVPLAISNRLAEGTEEGWNAAAGQILHSSPVTSATGSIPEVRFTATIASASIRLRALIVGMDLDVAKKHVCILFRRPDLFASVDGDEQHQMDSSPSLRSAKRWNSNFYDWWPPASGWHLLDENMGSNQPDGHKGSTASASGECVELRTHIELSAGRWSDAGTIELGLGFCLSDTLIPAVEYDKRSFPSAQYAGERSFILPLTTLRDFAKVKLIPCAPPSSW</sequence>
<dbReference type="InterPro" id="IPR016024">
    <property type="entry name" value="ARM-type_fold"/>
</dbReference>
<evidence type="ECO:0000313" key="2">
    <source>
        <dbReference type="Proteomes" id="UP001497525"/>
    </source>
</evidence>
<organism evidence="1 2">
    <name type="scientific">Calicophoron daubneyi</name>
    <name type="common">Rumen fluke</name>
    <name type="synonym">Paramphistomum daubneyi</name>
    <dbReference type="NCBI Taxonomy" id="300641"/>
    <lineage>
        <taxon>Eukaryota</taxon>
        <taxon>Metazoa</taxon>
        <taxon>Spiralia</taxon>
        <taxon>Lophotrochozoa</taxon>
        <taxon>Platyhelminthes</taxon>
        <taxon>Trematoda</taxon>
        <taxon>Digenea</taxon>
        <taxon>Plagiorchiida</taxon>
        <taxon>Pronocephalata</taxon>
        <taxon>Paramphistomoidea</taxon>
        <taxon>Paramphistomidae</taxon>
        <taxon>Calicophoron</taxon>
    </lineage>
</organism>
<dbReference type="GO" id="GO:0032039">
    <property type="term" value="C:integrator complex"/>
    <property type="evidence" value="ECO:0007669"/>
    <property type="project" value="TreeGrafter"/>
</dbReference>
<dbReference type="Gene3D" id="1.25.10.10">
    <property type="entry name" value="Leucine-rich Repeat Variant"/>
    <property type="match status" value="2"/>
</dbReference>
<evidence type="ECO:0008006" key="3">
    <source>
        <dbReference type="Google" id="ProtNLM"/>
    </source>
</evidence>
<evidence type="ECO:0000313" key="1">
    <source>
        <dbReference type="EMBL" id="CAL5130433.1"/>
    </source>
</evidence>
<dbReference type="EMBL" id="CAXLJL010000065">
    <property type="protein sequence ID" value="CAL5130433.1"/>
    <property type="molecule type" value="Genomic_DNA"/>
</dbReference>
<dbReference type="SUPFAM" id="SSF48371">
    <property type="entry name" value="ARM repeat"/>
    <property type="match status" value="1"/>
</dbReference>
<protein>
    <recommendedName>
        <fullName evidence="3">Integrator complex subunit 4</fullName>
    </recommendedName>
</protein>
<dbReference type="PANTHER" id="PTHR20938:SF0">
    <property type="entry name" value="INTEGRATOR COMPLEX SUBUNIT 4"/>
    <property type="match status" value="1"/>
</dbReference>
<name>A0AAV2SZ08_CALDB</name>
<comment type="caution">
    <text evidence="1">The sequence shown here is derived from an EMBL/GenBank/DDBJ whole genome shotgun (WGS) entry which is preliminary data.</text>
</comment>
<accession>A0AAV2SZ08</accession>